<sequence length="523" mass="58165">MAHALSDQLYALVNAMALGRSSKHPLAGWQVLAILYHDGASAEEAITLRYLLRTYNNEYRQPDEEVISLDGLRGILTVLIDEVQLVESTSRMIRKRLANGRFRISQTAVYRITSAGIAFLTAMQRVIDAETTVVASTKRIDEFVADVHLMRDRVQWETSIEAFYTRFGTMMEAYHDVMNGMRKLDIDLREIATDLSFNHAGDVAKHLQAMLHEQAVPAYQKLQQLAPAIVRMGRDEALVAALAISSKGLGSIDVHDATSDDEAKLVARRELESAIRRQLQGMAQSFEGTTTAIQSSMDSIYLLFNTLWEMIKLLTAEYDHVQRQTVDIKTLTTSIDALLAKSAHLVMPEQLPRHLPLDRLTEDQKNAIAILPPSEQAAATAEMATALRTDLLEAGAMPAVRRALQDAEVKTYTEADNPQLVDDEDLASGIEAGQAEFRRLVMVDDAHGEVNRPVFFQTKWARDQTVFLYSATNYADPLAFAVDGRQLTEATQLTESGPVQLQVAGEAFAVELPHGFQFTFEKG</sequence>
<evidence type="ECO:0000313" key="2">
    <source>
        <dbReference type="Proteomes" id="UP001597192"/>
    </source>
</evidence>
<dbReference type="RefSeq" id="WP_125696878.1">
    <property type="nucleotide sequence ID" value="NZ_JBHTOG010000059.1"/>
</dbReference>
<accession>A0ABW4CUY4</accession>
<gene>
    <name evidence="1" type="ORF">ACFQ47_10970</name>
</gene>
<organism evidence="1 2">
    <name type="scientific">Lacticaseibacillus yichunensis</name>
    <dbReference type="NCBI Taxonomy" id="2486015"/>
    <lineage>
        <taxon>Bacteria</taxon>
        <taxon>Bacillati</taxon>
        <taxon>Bacillota</taxon>
        <taxon>Bacilli</taxon>
        <taxon>Lactobacillales</taxon>
        <taxon>Lactobacillaceae</taxon>
        <taxon>Lacticaseibacillus</taxon>
    </lineage>
</organism>
<dbReference type="Proteomes" id="UP001597192">
    <property type="component" value="Unassembled WGS sequence"/>
</dbReference>
<keyword evidence="2" id="KW-1185">Reference proteome</keyword>
<proteinExistence type="predicted"/>
<comment type="caution">
    <text evidence="1">The sequence shown here is derived from an EMBL/GenBank/DDBJ whole genome shotgun (WGS) entry which is preliminary data.</text>
</comment>
<name>A0ABW4CUY4_9LACO</name>
<dbReference type="EMBL" id="JBHTOG010000059">
    <property type="protein sequence ID" value="MFD1433185.1"/>
    <property type="molecule type" value="Genomic_DNA"/>
</dbReference>
<protein>
    <submittedName>
        <fullName evidence="1">Uncharacterized protein</fullName>
    </submittedName>
</protein>
<evidence type="ECO:0000313" key="1">
    <source>
        <dbReference type="EMBL" id="MFD1433185.1"/>
    </source>
</evidence>
<reference evidence="2" key="1">
    <citation type="journal article" date="2019" name="Int. J. Syst. Evol. Microbiol.">
        <title>The Global Catalogue of Microorganisms (GCM) 10K type strain sequencing project: providing services to taxonomists for standard genome sequencing and annotation.</title>
        <authorList>
            <consortium name="The Broad Institute Genomics Platform"/>
            <consortium name="The Broad Institute Genome Sequencing Center for Infectious Disease"/>
            <person name="Wu L."/>
            <person name="Ma J."/>
        </authorList>
    </citation>
    <scope>NUCLEOTIDE SEQUENCE [LARGE SCALE GENOMIC DNA]</scope>
    <source>
        <strain evidence="2">CCM 8947</strain>
    </source>
</reference>